<proteinExistence type="predicted"/>
<organism evidence="1 2">
    <name type="scientific">Cajanus cajan</name>
    <name type="common">Pigeon pea</name>
    <name type="synonym">Cajanus indicus</name>
    <dbReference type="NCBI Taxonomy" id="3821"/>
    <lineage>
        <taxon>Eukaryota</taxon>
        <taxon>Viridiplantae</taxon>
        <taxon>Streptophyta</taxon>
        <taxon>Embryophyta</taxon>
        <taxon>Tracheophyta</taxon>
        <taxon>Spermatophyta</taxon>
        <taxon>Magnoliopsida</taxon>
        <taxon>eudicotyledons</taxon>
        <taxon>Gunneridae</taxon>
        <taxon>Pentapetalae</taxon>
        <taxon>rosids</taxon>
        <taxon>fabids</taxon>
        <taxon>Fabales</taxon>
        <taxon>Fabaceae</taxon>
        <taxon>Papilionoideae</taxon>
        <taxon>50 kb inversion clade</taxon>
        <taxon>NPAAA clade</taxon>
        <taxon>indigoferoid/millettioid clade</taxon>
        <taxon>Phaseoleae</taxon>
        <taxon>Cajanus</taxon>
    </lineage>
</organism>
<dbReference type="PANTHER" id="PTHR37610:SF55">
    <property type="entry name" value="RETROTRANSPOSON COPIA-LIKE N-TERMINAL DOMAIN-CONTAINING PROTEIN"/>
    <property type="match status" value="1"/>
</dbReference>
<accession>A0A151RQI1</accession>
<evidence type="ECO:0000313" key="1">
    <source>
        <dbReference type="EMBL" id="KYP44810.1"/>
    </source>
</evidence>
<dbReference type="Proteomes" id="UP000075243">
    <property type="component" value="Unassembled WGS sequence"/>
</dbReference>
<dbReference type="EMBL" id="KQ483612">
    <property type="protein sequence ID" value="KYP44810.1"/>
    <property type="molecule type" value="Genomic_DNA"/>
</dbReference>
<reference evidence="1" key="1">
    <citation type="journal article" date="2012" name="Nat. Biotechnol.">
        <title>Draft genome sequence of pigeonpea (Cajanus cajan), an orphan legume crop of resource-poor farmers.</title>
        <authorList>
            <person name="Varshney R.K."/>
            <person name="Chen W."/>
            <person name="Li Y."/>
            <person name="Bharti A.K."/>
            <person name="Saxena R.K."/>
            <person name="Schlueter J.A."/>
            <person name="Donoghue M.T."/>
            <person name="Azam S."/>
            <person name="Fan G."/>
            <person name="Whaley A.M."/>
            <person name="Farmer A.D."/>
            <person name="Sheridan J."/>
            <person name="Iwata A."/>
            <person name="Tuteja R."/>
            <person name="Penmetsa R.V."/>
            <person name="Wu W."/>
            <person name="Upadhyaya H.D."/>
            <person name="Yang S.P."/>
            <person name="Shah T."/>
            <person name="Saxena K.B."/>
            <person name="Michael T."/>
            <person name="McCombie W.R."/>
            <person name="Yang B."/>
            <person name="Zhang G."/>
            <person name="Yang H."/>
            <person name="Wang J."/>
            <person name="Spillane C."/>
            <person name="Cook D.R."/>
            <person name="May G.D."/>
            <person name="Xu X."/>
            <person name="Jackson S.A."/>
        </authorList>
    </citation>
    <scope>NUCLEOTIDE SEQUENCE [LARGE SCALE GENOMIC DNA]</scope>
</reference>
<evidence type="ECO:0008006" key="3">
    <source>
        <dbReference type="Google" id="ProtNLM"/>
    </source>
</evidence>
<dbReference type="AlphaFoldDB" id="A0A151RQI1"/>
<dbReference type="Gramene" id="C.cajan_34628.t">
    <property type="protein sequence ID" value="C.cajan_34628.t.cds1"/>
    <property type="gene ID" value="C.cajan_34628"/>
</dbReference>
<gene>
    <name evidence="1" type="ORF">KK1_033671</name>
</gene>
<protein>
    <recommendedName>
        <fullName evidence="3">Retrotransposon Copia-like N-terminal domain-containing protein</fullName>
    </recommendedName>
</protein>
<dbReference type="PANTHER" id="PTHR37610">
    <property type="entry name" value="CCHC-TYPE DOMAIN-CONTAINING PROTEIN"/>
    <property type="match status" value="1"/>
</dbReference>
<sequence>MLTTPSAKNKIEFFDENAPQPPKSDVTYFAWCRCNNMVVSWLVHSVSPSIRQGILWMDKTNEIWNDLKSRYSQGDILCILDLQYEAFSLQQGDLFITKLLTKLRIIWDELENFRPDPACSCTHKCS</sequence>
<name>A0A151RQI1_CAJCA</name>
<evidence type="ECO:0000313" key="2">
    <source>
        <dbReference type="Proteomes" id="UP000075243"/>
    </source>
</evidence>
<keyword evidence="2" id="KW-1185">Reference proteome</keyword>